<protein>
    <submittedName>
        <fullName evidence="1">Uncharacterized protein</fullName>
    </submittedName>
</protein>
<dbReference type="EMBL" id="CP115450">
    <property type="protein sequence ID" value="WBP87011.1"/>
    <property type="molecule type" value="Genomic_DNA"/>
</dbReference>
<gene>
    <name evidence="1" type="ORF">O1G21_14955</name>
</gene>
<accession>A0ABY7Q2Z6</accession>
<keyword evidence="2" id="KW-1185">Reference proteome</keyword>
<name>A0ABY7Q2Z6_9ACTN</name>
<reference evidence="2" key="1">
    <citation type="submission" date="2022-12" db="EMBL/GenBank/DDBJ databases">
        <authorList>
            <person name="Mo P."/>
        </authorList>
    </citation>
    <scope>NUCLEOTIDE SEQUENCE [LARGE SCALE GENOMIC DNA]</scope>
    <source>
        <strain evidence="2">HUAS 3-15</strain>
    </source>
</reference>
<organism evidence="1 2">
    <name type="scientific">Kitasatospora cathayae</name>
    <dbReference type="NCBI Taxonomy" id="3004092"/>
    <lineage>
        <taxon>Bacteria</taxon>
        <taxon>Bacillati</taxon>
        <taxon>Actinomycetota</taxon>
        <taxon>Actinomycetes</taxon>
        <taxon>Kitasatosporales</taxon>
        <taxon>Streptomycetaceae</taxon>
        <taxon>Kitasatospora</taxon>
    </lineage>
</organism>
<evidence type="ECO:0000313" key="2">
    <source>
        <dbReference type="Proteomes" id="UP001212821"/>
    </source>
</evidence>
<sequence>MDPIDLTPAAFTTLHGERITARNAPMGEVVLHLGEQVIALNPEEAEKLGRTIVRLSRASQEGGDQ</sequence>
<dbReference type="RefSeq" id="WP_270144091.1">
    <property type="nucleotide sequence ID" value="NZ_CP115450.1"/>
</dbReference>
<proteinExistence type="predicted"/>
<evidence type="ECO:0000313" key="1">
    <source>
        <dbReference type="EMBL" id="WBP87011.1"/>
    </source>
</evidence>
<dbReference type="Proteomes" id="UP001212821">
    <property type="component" value="Chromosome"/>
</dbReference>